<dbReference type="InParanoid" id="A0A673BT60"/>
<name>A0A673BT60_9TELE</name>
<protein>
    <recommendedName>
        <fullName evidence="4">Ubiquitin interaction motif-containing protein 1</fullName>
    </recommendedName>
</protein>
<dbReference type="GO" id="GO:0045739">
    <property type="term" value="P:positive regulation of DNA repair"/>
    <property type="evidence" value="ECO:0007669"/>
    <property type="project" value="TreeGrafter"/>
</dbReference>
<feature type="compositionally biased region" description="Polar residues" evidence="1">
    <location>
        <begin position="192"/>
        <end position="204"/>
    </location>
</feature>
<accession>A0A673BT60</accession>
<dbReference type="PANTHER" id="PTHR15932:SF2">
    <property type="entry name" value="BRCA1-A COMPLEX SUBUNIT RAP80"/>
    <property type="match status" value="1"/>
</dbReference>
<dbReference type="InterPro" id="IPR038868">
    <property type="entry name" value="RAP80"/>
</dbReference>
<sequence length="962" mass="106492">MALRKQMQKDVSDIPSVSQIEEDAQEDDAPDDKDELSLSMLTTSTARGKRRRERANKSKSKEMTEEEMMDLALRLSEREASMTALKLREEEEDMMKAIQESMVSQTQLYPPSQSQSILGDADAPICVSSRRKLLYPNGKKPFDGDQVASETDYTLGEEKSRGPKEGEDEPKNMNKIQKRLDGSPLMEMPDSNICSQASPSSGSESLRVPLDSPQSSDSTQIEDCQLRKSPVFPMATSRAQVCISPLSQDVLENCAASGFVSCSQYSCTQKSLPARPQSPTFPKSPACVNNVLLPETAPSLKHGTLSGTDQGDDAETQLSPQYCKSPVFGRNAQSEDPQSALKAESRGCENSGFISLSQECLTSTSCQPRSPVFNKDITVCKSPDFSETDQRQDTVQNRSCSKSPVFGRTGQKQNTASLTAELRDPNSGGNPTSCSSRGSEHLRQDIDLDTSDEDRCNYIMVSPRPDDNEEELTEAWNSMERELTSDMTLHWSDEDADVIPVDSPSPVFPEERAVHQAGAQTASQKLPTAASPQTNCSLNPQKCHSASFTNNKSNSIRQTSPGPPSSASTCQQHRSAVDPAPSAEPLTGQTVHYYWGVPFCPRGLDPDSYTKVILAQMEVYEKSVKQAQRCLMKKAEWGEPILPQPEKSPSPESASESPQLHLPRRRVLRQRGNNPCEDTETPTAEAEEEEDDKKEEDREEKKEEEEEGKGGEQQPDSDDCTVCPETQLSDNDSTQDLMMDTDAAAELRVKSPELPEVQEILQDEAPTMDKQHQEDDEEMDVDVETEDPEDRETNRNKPICDAAEGQTVRPEDRTDPDVEVVQDRGSLQRSKSPELEPAAVPQSPESSVDCPICQRSFPVSEIEMHAAYCDGDVAVVDEVSLKPRRKRARRTEVAPEETNHTSITGKSGLKQEKCYVCQKAVPLRDYSRHTELCIHRSGSKMATVSVMITHTHYDVNSDETHT</sequence>
<evidence type="ECO:0000313" key="2">
    <source>
        <dbReference type="Ensembl" id="ENSSORP00005043388.1"/>
    </source>
</evidence>
<feature type="compositionally biased region" description="Polar residues" evidence="1">
    <location>
        <begin position="518"/>
        <end position="574"/>
    </location>
</feature>
<dbReference type="GO" id="GO:0070530">
    <property type="term" value="F:K63-linked polyubiquitin modification-dependent protein binding"/>
    <property type="evidence" value="ECO:0007669"/>
    <property type="project" value="InterPro"/>
</dbReference>
<evidence type="ECO:0008006" key="4">
    <source>
        <dbReference type="Google" id="ProtNLM"/>
    </source>
</evidence>
<dbReference type="PANTHER" id="PTHR15932">
    <property type="entry name" value="UBIQUITIN INTERACTION MOTIF-CONTAINING PROTEIN 1"/>
    <property type="match status" value="1"/>
</dbReference>
<feature type="region of interest" description="Disordered" evidence="1">
    <location>
        <begin position="514"/>
        <end position="584"/>
    </location>
</feature>
<keyword evidence="3" id="KW-1185">Reference proteome</keyword>
<evidence type="ECO:0000256" key="1">
    <source>
        <dbReference type="SAM" id="MobiDB-lite"/>
    </source>
</evidence>
<feature type="region of interest" description="Disordered" evidence="1">
    <location>
        <begin position="133"/>
        <end position="223"/>
    </location>
</feature>
<feature type="compositionally biased region" description="Polar residues" evidence="1">
    <location>
        <begin position="393"/>
        <end position="402"/>
    </location>
</feature>
<feature type="compositionally biased region" description="Basic and acidic residues" evidence="1">
    <location>
        <begin position="156"/>
        <end position="172"/>
    </location>
</feature>
<reference evidence="2" key="3">
    <citation type="submission" date="2025-09" db="UniProtKB">
        <authorList>
            <consortium name="Ensembl"/>
        </authorList>
    </citation>
    <scope>IDENTIFICATION</scope>
</reference>
<feature type="compositionally biased region" description="Polar residues" evidence="1">
    <location>
        <begin position="724"/>
        <end position="736"/>
    </location>
</feature>
<feature type="compositionally biased region" description="Polar residues" evidence="1">
    <location>
        <begin position="212"/>
        <end position="222"/>
    </location>
</feature>
<feature type="region of interest" description="Disordered" evidence="1">
    <location>
        <begin position="385"/>
        <end position="450"/>
    </location>
</feature>
<feature type="region of interest" description="Disordered" evidence="1">
    <location>
        <begin position="1"/>
        <end position="75"/>
    </location>
</feature>
<reference evidence="2" key="2">
    <citation type="submission" date="2025-08" db="UniProtKB">
        <authorList>
            <consortium name="Ensembl"/>
        </authorList>
    </citation>
    <scope>IDENTIFICATION</scope>
</reference>
<feature type="compositionally biased region" description="Acidic residues" evidence="1">
    <location>
        <begin position="774"/>
        <end position="790"/>
    </location>
</feature>
<dbReference type="InterPro" id="IPR003903">
    <property type="entry name" value="UIM_dom"/>
</dbReference>
<feature type="compositionally biased region" description="Acidic residues" evidence="1">
    <location>
        <begin position="677"/>
        <end position="694"/>
    </location>
</feature>
<proteinExistence type="predicted"/>
<dbReference type="Ensembl" id="ENSSORT00005044482.1">
    <property type="protein sequence ID" value="ENSSORP00005043388.1"/>
    <property type="gene ID" value="ENSSORG00005020036.1"/>
</dbReference>
<dbReference type="GO" id="GO:0070531">
    <property type="term" value="C:BRCA1-A complex"/>
    <property type="evidence" value="ECO:0007669"/>
    <property type="project" value="InterPro"/>
</dbReference>
<dbReference type="Gene3D" id="6.10.250.1800">
    <property type="match status" value="1"/>
</dbReference>
<dbReference type="GO" id="GO:0042393">
    <property type="term" value="F:histone binding"/>
    <property type="evidence" value="ECO:0007669"/>
    <property type="project" value="TreeGrafter"/>
</dbReference>
<feature type="region of interest" description="Disordered" evidence="1">
    <location>
        <begin position="298"/>
        <end position="318"/>
    </location>
</feature>
<organism evidence="2 3">
    <name type="scientific">Sphaeramia orbicularis</name>
    <name type="common">orbiculate cardinalfish</name>
    <dbReference type="NCBI Taxonomy" id="375764"/>
    <lineage>
        <taxon>Eukaryota</taxon>
        <taxon>Metazoa</taxon>
        <taxon>Chordata</taxon>
        <taxon>Craniata</taxon>
        <taxon>Vertebrata</taxon>
        <taxon>Euteleostomi</taxon>
        <taxon>Actinopterygii</taxon>
        <taxon>Neopterygii</taxon>
        <taxon>Teleostei</taxon>
        <taxon>Neoteleostei</taxon>
        <taxon>Acanthomorphata</taxon>
        <taxon>Gobiaria</taxon>
        <taxon>Kurtiformes</taxon>
        <taxon>Apogonoidei</taxon>
        <taxon>Apogonidae</taxon>
        <taxon>Apogoninae</taxon>
        <taxon>Sphaeramia</taxon>
    </lineage>
</organism>
<evidence type="ECO:0000313" key="3">
    <source>
        <dbReference type="Proteomes" id="UP000472271"/>
    </source>
</evidence>
<feature type="region of interest" description="Disordered" evidence="1">
    <location>
        <begin position="638"/>
        <end position="849"/>
    </location>
</feature>
<dbReference type="PROSITE" id="PS50330">
    <property type="entry name" value="UIM"/>
    <property type="match status" value="1"/>
</dbReference>
<dbReference type="CDD" id="cd20912">
    <property type="entry name" value="AIR_RAP80-like"/>
    <property type="match status" value="1"/>
</dbReference>
<feature type="compositionally biased region" description="Low complexity" evidence="1">
    <location>
        <begin position="649"/>
        <end position="658"/>
    </location>
</feature>
<feature type="compositionally biased region" description="Acidic residues" evidence="1">
    <location>
        <begin position="20"/>
        <end position="34"/>
    </location>
</feature>
<gene>
    <name evidence="2" type="primary">uimc1</name>
</gene>
<feature type="compositionally biased region" description="Polar residues" evidence="1">
    <location>
        <begin position="427"/>
        <end position="437"/>
    </location>
</feature>
<dbReference type="GO" id="GO:0006302">
    <property type="term" value="P:double-strand break repair"/>
    <property type="evidence" value="ECO:0007669"/>
    <property type="project" value="InterPro"/>
</dbReference>
<dbReference type="AlphaFoldDB" id="A0A673BT60"/>
<reference evidence="2" key="1">
    <citation type="submission" date="2019-06" db="EMBL/GenBank/DDBJ databases">
        <authorList>
            <consortium name="Wellcome Sanger Institute Data Sharing"/>
        </authorList>
    </citation>
    <scope>NUCLEOTIDE SEQUENCE [LARGE SCALE GENOMIC DNA]</scope>
</reference>
<dbReference type="Proteomes" id="UP000472271">
    <property type="component" value="Chromosome 14"/>
</dbReference>